<organism evidence="2 3">
    <name type="scientific">Citrus unshiu</name>
    <name type="common">Satsuma mandarin</name>
    <name type="synonym">Citrus nobilis var. unshiu</name>
    <dbReference type="NCBI Taxonomy" id="55188"/>
    <lineage>
        <taxon>Eukaryota</taxon>
        <taxon>Viridiplantae</taxon>
        <taxon>Streptophyta</taxon>
        <taxon>Embryophyta</taxon>
        <taxon>Tracheophyta</taxon>
        <taxon>Spermatophyta</taxon>
        <taxon>Magnoliopsida</taxon>
        <taxon>eudicotyledons</taxon>
        <taxon>Gunneridae</taxon>
        <taxon>Pentapetalae</taxon>
        <taxon>rosids</taxon>
        <taxon>malvids</taxon>
        <taxon>Sapindales</taxon>
        <taxon>Rutaceae</taxon>
        <taxon>Aurantioideae</taxon>
        <taxon>Citrus</taxon>
    </lineage>
</organism>
<dbReference type="PRINTS" id="PR00449">
    <property type="entry name" value="RASTRNSFRMNG"/>
</dbReference>
<dbReference type="SMART" id="SM00175">
    <property type="entry name" value="RAB"/>
    <property type="match status" value="1"/>
</dbReference>
<gene>
    <name evidence="2" type="ORF">CUMW_228560</name>
</gene>
<dbReference type="PANTHER" id="PTHR47979">
    <property type="entry name" value="DRAB11-RELATED"/>
    <property type="match status" value="1"/>
</dbReference>
<proteinExistence type="inferred from homology"/>
<comment type="similarity">
    <text evidence="1">Belongs to the small GTPase superfamily. Rab family.</text>
</comment>
<protein>
    <submittedName>
        <fullName evidence="2">Uncharacterized protein</fullName>
    </submittedName>
</protein>
<dbReference type="GO" id="GO:0003924">
    <property type="term" value="F:GTPase activity"/>
    <property type="evidence" value="ECO:0007669"/>
    <property type="project" value="InterPro"/>
</dbReference>
<dbReference type="FunFam" id="3.40.50.300:FF:001447">
    <property type="entry name" value="Ras-related protein Rab-1B"/>
    <property type="match status" value="1"/>
</dbReference>
<evidence type="ECO:0000313" key="2">
    <source>
        <dbReference type="EMBL" id="GAY63798.1"/>
    </source>
</evidence>
<evidence type="ECO:0000313" key="3">
    <source>
        <dbReference type="Proteomes" id="UP000236630"/>
    </source>
</evidence>
<dbReference type="GO" id="GO:0005525">
    <property type="term" value="F:GTP binding"/>
    <property type="evidence" value="ECO:0007669"/>
    <property type="project" value="InterPro"/>
</dbReference>
<keyword evidence="3" id="KW-1185">Reference proteome</keyword>
<sequence length="120" mass="13303">MPLQSDGIASKLLVLLQNGKQMVQEGVLIAVASVADSSQVEGRPIKAQTWDAAGQERYRAVTTAYYRGALRALLVYDVTKSTTFENVSCWLKDLRDHADSNIVIMMIGNKADPKHLQLLW</sequence>
<reference evidence="2 3" key="1">
    <citation type="journal article" date="2017" name="Front. Genet.">
        <title>Draft sequencing of the heterozygous diploid genome of Satsuma (Citrus unshiu Marc.) using a hybrid assembly approach.</title>
        <authorList>
            <person name="Shimizu T."/>
            <person name="Tanizawa Y."/>
            <person name="Mochizuki T."/>
            <person name="Nagasaki H."/>
            <person name="Yoshioka T."/>
            <person name="Toyoda A."/>
            <person name="Fujiyama A."/>
            <person name="Kaminuma E."/>
            <person name="Nakamura Y."/>
        </authorList>
    </citation>
    <scope>NUCLEOTIDE SEQUENCE [LARGE SCALE GENOMIC DNA]</scope>
    <source>
        <strain evidence="3">cv. Miyagawa wase</strain>
    </source>
</reference>
<dbReference type="InterPro" id="IPR005225">
    <property type="entry name" value="Small_GTP-bd"/>
</dbReference>
<name>A0A2H5QGN5_CITUN</name>
<dbReference type="STRING" id="55188.A0A2H5QGN5"/>
<dbReference type="InterPro" id="IPR050209">
    <property type="entry name" value="Rab_GTPases_membrane_traffic"/>
</dbReference>
<accession>A0A2H5QGN5</accession>
<dbReference type="Pfam" id="PF00071">
    <property type="entry name" value="Ras"/>
    <property type="match status" value="1"/>
</dbReference>
<dbReference type="InterPro" id="IPR027417">
    <property type="entry name" value="P-loop_NTPase"/>
</dbReference>
<dbReference type="PROSITE" id="PS51419">
    <property type="entry name" value="RAB"/>
    <property type="match status" value="1"/>
</dbReference>
<comment type="caution">
    <text evidence="2">The sequence shown here is derived from an EMBL/GenBank/DDBJ whole genome shotgun (WGS) entry which is preliminary data.</text>
</comment>
<dbReference type="Gene3D" id="3.40.50.300">
    <property type="entry name" value="P-loop containing nucleotide triphosphate hydrolases"/>
    <property type="match status" value="1"/>
</dbReference>
<dbReference type="Proteomes" id="UP000236630">
    <property type="component" value="Unassembled WGS sequence"/>
</dbReference>
<dbReference type="SUPFAM" id="SSF52540">
    <property type="entry name" value="P-loop containing nucleoside triphosphate hydrolases"/>
    <property type="match status" value="1"/>
</dbReference>
<dbReference type="InterPro" id="IPR001806">
    <property type="entry name" value="Small_GTPase"/>
</dbReference>
<evidence type="ECO:0000256" key="1">
    <source>
        <dbReference type="ARBA" id="ARBA00006270"/>
    </source>
</evidence>
<dbReference type="AlphaFoldDB" id="A0A2H5QGN5"/>
<dbReference type="EMBL" id="BDQV01000373">
    <property type="protein sequence ID" value="GAY63798.1"/>
    <property type="molecule type" value="Genomic_DNA"/>
</dbReference>
<dbReference type="NCBIfam" id="TIGR00231">
    <property type="entry name" value="small_GTP"/>
    <property type="match status" value="1"/>
</dbReference>